<evidence type="ECO:0000313" key="2">
    <source>
        <dbReference type="EMBL" id="KAL1627964.1"/>
    </source>
</evidence>
<keyword evidence="3" id="KW-1185">Reference proteome</keyword>
<proteinExistence type="predicted"/>
<gene>
    <name evidence="2" type="ORF">SLS56_006107</name>
</gene>
<accession>A0ABR3SS53</accession>
<evidence type="ECO:0000256" key="1">
    <source>
        <dbReference type="SAM" id="MobiDB-lite"/>
    </source>
</evidence>
<comment type="caution">
    <text evidence="2">The sequence shown here is derived from an EMBL/GenBank/DDBJ whole genome shotgun (WGS) entry which is preliminary data.</text>
</comment>
<feature type="region of interest" description="Disordered" evidence="1">
    <location>
        <begin position="38"/>
        <end position="64"/>
    </location>
</feature>
<reference evidence="2 3" key="1">
    <citation type="submission" date="2024-02" db="EMBL/GenBank/DDBJ databases">
        <title>De novo assembly and annotation of 12 fungi associated with fruit tree decline syndrome in Ontario, Canada.</title>
        <authorList>
            <person name="Sulman M."/>
            <person name="Ellouze W."/>
            <person name="Ilyukhin E."/>
        </authorList>
    </citation>
    <scope>NUCLEOTIDE SEQUENCE [LARGE SCALE GENOMIC DNA]</scope>
    <source>
        <strain evidence="2 3">M1-105</strain>
    </source>
</reference>
<organism evidence="2 3">
    <name type="scientific">Neofusicoccum ribis</name>
    <dbReference type="NCBI Taxonomy" id="45134"/>
    <lineage>
        <taxon>Eukaryota</taxon>
        <taxon>Fungi</taxon>
        <taxon>Dikarya</taxon>
        <taxon>Ascomycota</taxon>
        <taxon>Pezizomycotina</taxon>
        <taxon>Dothideomycetes</taxon>
        <taxon>Dothideomycetes incertae sedis</taxon>
        <taxon>Botryosphaeriales</taxon>
        <taxon>Botryosphaeriaceae</taxon>
        <taxon>Neofusicoccum</taxon>
    </lineage>
</organism>
<dbReference type="Proteomes" id="UP001521116">
    <property type="component" value="Unassembled WGS sequence"/>
</dbReference>
<sequence length="100" mass="10740">MFCSSFIAATSVTRVSNCASPRSNASSVGIDVIRYPTPPAFSPAPDSTREWMSGETARQDGHHEAVQRVMRGRRVEAEMRRRLESSSGVRTLAAAASAVG</sequence>
<evidence type="ECO:0000313" key="3">
    <source>
        <dbReference type="Proteomes" id="UP001521116"/>
    </source>
</evidence>
<dbReference type="EMBL" id="JAJVDC020000067">
    <property type="protein sequence ID" value="KAL1627964.1"/>
    <property type="molecule type" value="Genomic_DNA"/>
</dbReference>
<name>A0ABR3SS53_9PEZI</name>
<protein>
    <submittedName>
        <fullName evidence="2">Uncharacterized protein</fullName>
    </submittedName>
</protein>